<dbReference type="InterPro" id="IPR008792">
    <property type="entry name" value="PQQD"/>
</dbReference>
<sequence length="84" mass="9105">MWEANPDVLVTDLGDELVLLNPASGVMFSLNETGRLAWLALPDTEEMLGGVLTGAHEIPLEVALQDIRGLLSDLQARGLVRRPL</sequence>
<keyword evidence="2" id="KW-1185">Reference proteome</keyword>
<evidence type="ECO:0000313" key="2">
    <source>
        <dbReference type="Proteomes" id="UP001595952"/>
    </source>
</evidence>
<proteinExistence type="predicted"/>
<dbReference type="EMBL" id="JBHSEI010000010">
    <property type="protein sequence ID" value="MFC4639491.1"/>
    <property type="molecule type" value="Genomic_DNA"/>
</dbReference>
<dbReference type="Proteomes" id="UP001595952">
    <property type="component" value="Unassembled WGS sequence"/>
</dbReference>
<organism evidence="1 2">
    <name type="scientific">Deinococcus hohokamensis</name>
    <dbReference type="NCBI Taxonomy" id="309883"/>
    <lineage>
        <taxon>Bacteria</taxon>
        <taxon>Thermotogati</taxon>
        <taxon>Deinococcota</taxon>
        <taxon>Deinococci</taxon>
        <taxon>Deinococcales</taxon>
        <taxon>Deinococcaceae</taxon>
        <taxon>Deinococcus</taxon>
    </lineage>
</organism>
<gene>
    <name evidence="1" type="ORF">ACFO0D_14225</name>
</gene>
<dbReference type="RefSeq" id="WP_380062478.1">
    <property type="nucleotide sequence ID" value="NZ_JBHSEI010000010.1"/>
</dbReference>
<protein>
    <submittedName>
        <fullName evidence="1">PqqD family protein</fullName>
    </submittedName>
</protein>
<reference evidence="2" key="1">
    <citation type="journal article" date="2019" name="Int. J. Syst. Evol. Microbiol.">
        <title>The Global Catalogue of Microorganisms (GCM) 10K type strain sequencing project: providing services to taxonomists for standard genome sequencing and annotation.</title>
        <authorList>
            <consortium name="The Broad Institute Genomics Platform"/>
            <consortium name="The Broad Institute Genome Sequencing Center for Infectious Disease"/>
            <person name="Wu L."/>
            <person name="Ma J."/>
        </authorList>
    </citation>
    <scope>NUCLEOTIDE SEQUENCE [LARGE SCALE GENOMIC DNA]</scope>
    <source>
        <strain evidence="2">CCUG 55995</strain>
    </source>
</reference>
<name>A0ABV9IAX2_9DEIO</name>
<accession>A0ABV9IAX2</accession>
<dbReference type="Pfam" id="PF05402">
    <property type="entry name" value="PqqD"/>
    <property type="match status" value="1"/>
</dbReference>
<comment type="caution">
    <text evidence="1">The sequence shown here is derived from an EMBL/GenBank/DDBJ whole genome shotgun (WGS) entry which is preliminary data.</text>
</comment>
<evidence type="ECO:0000313" key="1">
    <source>
        <dbReference type="EMBL" id="MFC4639491.1"/>
    </source>
</evidence>